<accession>A0A1P8WD88</accession>
<keyword evidence="5" id="KW-0479">Metal-binding</keyword>
<dbReference type="GO" id="GO:0003824">
    <property type="term" value="F:catalytic activity"/>
    <property type="evidence" value="ECO:0007669"/>
    <property type="project" value="InterPro"/>
</dbReference>
<dbReference type="SUPFAM" id="SSF102114">
    <property type="entry name" value="Radical SAM enzymes"/>
    <property type="match status" value="1"/>
</dbReference>
<keyword evidence="3" id="KW-0808">Transferase</keyword>
<dbReference type="SUPFAM" id="SSF52242">
    <property type="entry name" value="Cobalamin (vitamin B12)-binding domain"/>
    <property type="match status" value="1"/>
</dbReference>
<dbReference type="InterPro" id="IPR006638">
    <property type="entry name" value="Elp3/MiaA/NifB-like_rSAM"/>
</dbReference>
<dbReference type="Pfam" id="PF04055">
    <property type="entry name" value="Radical_SAM"/>
    <property type="match status" value="1"/>
</dbReference>
<evidence type="ECO:0000256" key="1">
    <source>
        <dbReference type="ARBA" id="ARBA00001966"/>
    </source>
</evidence>
<dbReference type="KEGG" id="fmr:Fuma_01621"/>
<dbReference type="RefSeq" id="WP_077023686.1">
    <property type="nucleotide sequence ID" value="NZ_CP017641.1"/>
</dbReference>
<dbReference type="InterPro" id="IPR023404">
    <property type="entry name" value="rSAM_horseshoe"/>
</dbReference>
<dbReference type="Proteomes" id="UP000187735">
    <property type="component" value="Chromosome"/>
</dbReference>
<dbReference type="PANTHER" id="PTHR43409:SF7">
    <property type="entry name" value="BLL1977 PROTEIN"/>
    <property type="match status" value="1"/>
</dbReference>
<dbReference type="PROSITE" id="PS51918">
    <property type="entry name" value="RADICAL_SAM"/>
    <property type="match status" value="1"/>
</dbReference>
<evidence type="ECO:0000256" key="3">
    <source>
        <dbReference type="ARBA" id="ARBA00022679"/>
    </source>
</evidence>
<evidence type="ECO:0000313" key="10">
    <source>
        <dbReference type="EMBL" id="APZ92020.1"/>
    </source>
</evidence>
<dbReference type="PROSITE" id="PS51332">
    <property type="entry name" value="B12_BINDING"/>
    <property type="match status" value="1"/>
</dbReference>
<gene>
    <name evidence="10" type="ORF">Fuma_01621</name>
</gene>
<dbReference type="SFLD" id="SFLDG01123">
    <property type="entry name" value="methyltransferase_(Class_B)"/>
    <property type="match status" value="1"/>
</dbReference>
<keyword evidence="7" id="KW-0411">Iron-sulfur</keyword>
<dbReference type="Pfam" id="PF02310">
    <property type="entry name" value="B12-binding"/>
    <property type="match status" value="1"/>
</dbReference>
<dbReference type="InterPro" id="IPR036724">
    <property type="entry name" value="Cobalamin-bd_sf"/>
</dbReference>
<dbReference type="SFLD" id="SFLDG01082">
    <property type="entry name" value="B12-binding_domain_containing"/>
    <property type="match status" value="1"/>
</dbReference>
<dbReference type="EMBL" id="CP017641">
    <property type="protein sequence ID" value="APZ92020.1"/>
    <property type="molecule type" value="Genomic_DNA"/>
</dbReference>
<proteinExistence type="predicted"/>
<dbReference type="SFLD" id="SFLDS00029">
    <property type="entry name" value="Radical_SAM"/>
    <property type="match status" value="1"/>
</dbReference>
<dbReference type="PANTHER" id="PTHR43409">
    <property type="entry name" value="ANAEROBIC MAGNESIUM-PROTOPORPHYRIN IX MONOMETHYL ESTER CYCLASE-RELATED"/>
    <property type="match status" value="1"/>
</dbReference>
<evidence type="ECO:0000256" key="4">
    <source>
        <dbReference type="ARBA" id="ARBA00022691"/>
    </source>
</evidence>
<keyword evidence="2" id="KW-0489">Methyltransferase</keyword>
<sequence>MPHVTFVPLTGFRVREPEMRRLGMSLPGLTSRAAALAELPALGMLTLAGLTPKPWSCSYHGVQTYTEKVVQQITDEQPDLVAISALTASVEEAYILSDRVRAAGVQVVMGGLHVSACPEEAETHCDAVIVGRGERVWHQVLQDTLGGQLQRRYTSEGNLPPLWPMPRFELLGHRPPRFTLQTQTGCPFSCDFCGSSRLLGRFFEKPIENIREELAIIAQITPRPMIELADDNTFAGSRNVQPLFNAFSAVNARWFTEADWRIGECADVLRGLAASGCVQVLVGIESLVFRYPGMGKKQAELDRIMNAVTAIQDAGVAVNGCFIAGAEGETPESLDRLTDFLLRSPLAEVQVTLQTPFPGTALHRSLADQGRLLEDRGWSAYSLFDVTYRPDRMSVAELESGFRNVLKRVFSEHATKRRNDIRRRIMRRARSLRSQHSE</sequence>
<dbReference type="GO" id="GO:0031419">
    <property type="term" value="F:cobalamin binding"/>
    <property type="evidence" value="ECO:0007669"/>
    <property type="project" value="InterPro"/>
</dbReference>
<dbReference type="Gene3D" id="3.40.50.280">
    <property type="entry name" value="Cobalamin-binding domain"/>
    <property type="match status" value="1"/>
</dbReference>
<protein>
    <submittedName>
        <fullName evidence="10">Hopanoid biosynthesis associated radical SAM protein HpnJ</fullName>
    </submittedName>
</protein>
<name>A0A1P8WD88_9PLAN</name>
<dbReference type="SMART" id="SM00729">
    <property type="entry name" value="Elp3"/>
    <property type="match status" value="1"/>
</dbReference>
<feature type="domain" description="Radical SAM core" evidence="9">
    <location>
        <begin position="172"/>
        <end position="403"/>
    </location>
</feature>
<dbReference type="InterPro" id="IPR006158">
    <property type="entry name" value="Cobalamin-bd"/>
</dbReference>
<evidence type="ECO:0000313" key="11">
    <source>
        <dbReference type="Proteomes" id="UP000187735"/>
    </source>
</evidence>
<evidence type="ECO:0000259" key="8">
    <source>
        <dbReference type="PROSITE" id="PS51332"/>
    </source>
</evidence>
<dbReference type="InterPro" id="IPR058240">
    <property type="entry name" value="rSAM_sf"/>
</dbReference>
<feature type="domain" description="B12-binding" evidence="8">
    <location>
        <begin position="19"/>
        <end position="151"/>
    </location>
</feature>
<organism evidence="10 11">
    <name type="scientific">Fuerstiella marisgermanici</name>
    <dbReference type="NCBI Taxonomy" id="1891926"/>
    <lineage>
        <taxon>Bacteria</taxon>
        <taxon>Pseudomonadati</taxon>
        <taxon>Planctomycetota</taxon>
        <taxon>Planctomycetia</taxon>
        <taxon>Planctomycetales</taxon>
        <taxon>Planctomycetaceae</taxon>
        <taxon>Fuerstiella</taxon>
    </lineage>
</organism>
<dbReference type="InterPro" id="IPR051198">
    <property type="entry name" value="BchE-like"/>
</dbReference>
<evidence type="ECO:0000256" key="5">
    <source>
        <dbReference type="ARBA" id="ARBA00022723"/>
    </source>
</evidence>
<comment type="cofactor">
    <cofactor evidence="1">
        <name>[4Fe-4S] cluster</name>
        <dbReference type="ChEBI" id="CHEBI:49883"/>
    </cofactor>
</comment>
<evidence type="ECO:0000256" key="2">
    <source>
        <dbReference type="ARBA" id="ARBA00022603"/>
    </source>
</evidence>
<reference evidence="10 11" key="1">
    <citation type="journal article" date="2016" name="Front. Microbiol.">
        <title>Fuerstia marisgermanicae gen. nov., sp. nov., an Unusual Member of the Phylum Planctomycetes from the German Wadden Sea.</title>
        <authorList>
            <person name="Kohn T."/>
            <person name="Heuer A."/>
            <person name="Jogler M."/>
            <person name="Vollmers J."/>
            <person name="Boedeker C."/>
            <person name="Bunk B."/>
            <person name="Rast P."/>
            <person name="Borchert D."/>
            <person name="Glockner I."/>
            <person name="Freese H.M."/>
            <person name="Klenk H.P."/>
            <person name="Overmann J."/>
            <person name="Kaster A.K."/>
            <person name="Rohde M."/>
            <person name="Wiegand S."/>
            <person name="Jogler C."/>
        </authorList>
    </citation>
    <scope>NUCLEOTIDE SEQUENCE [LARGE SCALE GENOMIC DNA]</scope>
    <source>
        <strain evidence="10 11">NH11</strain>
    </source>
</reference>
<dbReference type="InterPro" id="IPR034466">
    <property type="entry name" value="Methyltransferase_Class_B"/>
</dbReference>
<evidence type="ECO:0000259" key="9">
    <source>
        <dbReference type="PROSITE" id="PS51918"/>
    </source>
</evidence>
<dbReference type="Gene3D" id="3.80.30.20">
    <property type="entry name" value="tm_1862 like domain"/>
    <property type="match status" value="1"/>
</dbReference>
<keyword evidence="6" id="KW-0408">Iron</keyword>
<dbReference type="GO" id="GO:0046872">
    <property type="term" value="F:metal ion binding"/>
    <property type="evidence" value="ECO:0007669"/>
    <property type="project" value="UniProtKB-KW"/>
</dbReference>
<evidence type="ECO:0000256" key="7">
    <source>
        <dbReference type="ARBA" id="ARBA00023014"/>
    </source>
</evidence>
<dbReference type="STRING" id="1891926.Fuma_01621"/>
<keyword evidence="4" id="KW-0949">S-adenosyl-L-methionine</keyword>
<dbReference type="AlphaFoldDB" id="A0A1P8WD88"/>
<evidence type="ECO:0000256" key="6">
    <source>
        <dbReference type="ARBA" id="ARBA00023004"/>
    </source>
</evidence>
<dbReference type="OrthoDB" id="9801424at2"/>
<dbReference type="InterPro" id="IPR007197">
    <property type="entry name" value="rSAM"/>
</dbReference>
<keyword evidence="11" id="KW-1185">Reference proteome</keyword>
<dbReference type="GO" id="GO:0051539">
    <property type="term" value="F:4 iron, 4 sulfur cluster binding"/>
    <property type="evidence" value="ECO:0007669"/>
    <property type="project" value="UniProtKB-KW"/>
</dbReference>
<dbReference type="GO" id="GO:0005829">
    <property type="term" value="C:cytosol"/>
    <property type="evidence" value="ECO:0007669"/>
    <property type="project" value="TreeGrafter"/>
</dbReference>